<feature type="domain" description="Ketoreductase" evidence="2">
    <location>
        <begin position="8"/>
        <end position="186"/>
    </location>
</feature>
<protein>
    <submittedName>
        <fullName evidence="3">Glucose 1-dehydrogenase</fullName>
        <ecNumber evidence="3">1.1.1.47</ecNumber>
    </submittedName>
</protein>
<dbReference type="EMBL" id="VDDA01000003">
    <property type="protein sequence ID" value="TNC14393.1"/>
    <property type="molecule type" value="Genomic_DNA"/>
</dbReference>
<dbReference type="SUPFAM" id="SSF51735">
    <property type="entry name" value="NAD(P)-binding Rossmann-fold domains"/>
    <property type="match status" value="1"/>
</dbReference>
<dbReference type="EC" id="1.1.1.47" evidence="3"/>
<evidence type="ECO:0000313" key="4">
    <source>
        <dbReference type="Proteomes" id="UP000305267"/>
    </source>
</evidence>
<dbReference type="Gene3D" id="3.40.50.720">
    <property type="entry name" value="NAD(P)-binding Rossmann-like Domain"/>
    <property type="match status" value="1"/>
</dbReference>
<dbReference type="InterPro" id="IPR057326">
    <property type="entry name" value="KR_dom"/>
</dbReference>
<organism evidence="3 4">
    <name type="scientific">Methylobacterium terricola</name>
    <dbReference type="NCBI Taxonomy" id="2583531"/>
    <lineage>
        <taxon>Bacteria</taxon>
        <taxon>Pseudomonadati</taxon>
        <taxon>Pseudomonadota</taxon>
        <taxon>Alphaproteobacteria</taxon>
        <taxon>Hyphomicrobiales</taxon>
        <taxon>Methylobacteriaceae</taxon>
        <taxon>Methylobacterium</taxon>
    </lineage>
</organism>
<dbReference type="InterPro" id="IPR036291">
    <property type="entry name" value="NAD(P)-bd_dom_sf"/>
</dbReference>
<comment type="similarity">
    <text evidence="1">Belongs to the short-chain dehydrogenases/reductases (SDR) family.</text>
</comment>
<evidence type="ECO:0000256" key="1">
    <source>
        <dbReference type="ARBA" id="ARBA00006484"/>
    </source>
</evidence>
<proteinExistence type="inferred from homology"/>
<reference evidence="3 4" key="1">
    <citation type="submission" date="2019-06" db="EMBL/GenBank/DDBJ databases">
        <title>Genome of Methylobacterium sp. 17Sr1-39.</title>
        <authorList>
            <person name="Seo T."/>
        </authorList>
    </citation>
    <scope>NUCLEOTIDE SEQUENCE [LARGE SCALE GENOMIC DNA]</scope>
    <source>
        <strain evidence="3 4">17Sr1-39</strain>
    </source>
</reference>
<keyword evidence="3" id="KW-0560">Oxidoreductase</keyword>
<dbReference type="GO" id="GO:0047936">
    <property type="term" value="F:glucose 1-dehydrogenase [NAD(P)+] activity"/>
    <property type="evidence" value="ECO:0007669"/>
    <property type="project" value="UniProtKB-EC"/>
</dbReference>
<dbReference type="NCBIfam" id="NF005559">
    <property type="entry name" value="PRK07231.1"/>
    <property type="match status" value="1"/>
</dbReference>
<dbReference type="OrthoDB" id="9803333at2"/>
<dbReference type="Proteomes" id="UP000305267">
    <property type="component" value="Unassembled WGS sequence"/>
</dbReference>
<dbReference type="InterPro" id="IPR002347">
    <property type="entry name" value="SDR_fam"/>
</dbReference>
<dbReference type="AlphaFoldDB" id="A0A5C4LJC2"/>
<comment type="caution">
    <text evidence="3">The sequence shown here is derived from an EMBL/GenBank/DDBJ whole genome shotgun (WGS) entry which is preliminary data.</text>
</comment>
<evidence type="ECO:0000313" key="3">
    <source>
        <dbReference type="EMBL" id="TNC14393.1"/>
    </source>
</evidence>
<name>A0A5C4LJC2_9HYPH</name>
<dbReference type="Pfam" id="PF13561">
    <property type="entry name" value="adh_short_C2"/>
    <property type="match status" value="1"/>
</dbReference>
<dbReference type="PANTHER" id="PTHR43943">
    <property type="entry name" value="DEHYDROGENASE/REDUCTASE (SDR FAMILY) MEMBER 4"/>
    <property type="match status" value="1"/>
</dbReference>
<dbReference type="SMART" id="SM00822">
    <property type="entry name" value="PKS_KR"/>
    <property type="match status" value="1"/>
</dbReference>
<dbReference type="PRINTS" id="PR00081">
    <property type="entry name" value="GDHRDH"/>
</dbReference>
<accession>A0A5C4LJC2</accession>
<sequence>MTKRFENKVVVVTGATSGIGLAIAEAFSREGASVFITGRRQEALDAAAKRIGGRVIGIQADMARLADIDRLYDAVQQKHGQIDVVVANAGGGEFAPLGAITEEHFDTTFDTNVKGTLFTVQKALPLLKDGGAVLLTGSTAGSEGTPAFSVYSASKAAVRNFARTWILDLKERRIRVNVVSPGATRTPGLVGLAGEDAQKQQGLLDYLGSRIPLGRVGEPEEIAKAALFLASDEASFVNGVEFFVDGGQAQI</sequence>
<keyword evidence="4" id="KW-1185">Reference proteome</keyword>
<dbReference type="FunFam" id="3.40.50.720:FF:000084">
    <property type="entry name" value="Short-chain dehydrogenase reductase"/>
    <property type="match status" value="1"/>
</dbReference>
<gene>
    <name evidence="3" type="ORF">FF100_09525</name>
</gene>
<dbReference type="CDD" id="cd05233">
    <property type="entry name" value="SDR_c"/>
    <property type="match status" value="1"/>
</dbReference>
<dbReference type="RefSeq" id="WP_139035443.1">
    <property type="nucleotide sequence ID" value="NZ_VDDA01000003.1"/>
</dbReference>
<evidence type="ECO:0000259" key="2">
    <source>
        <dbReference type="SMART" id="SM00822"/>
    </source>
</evidence>
<dbReference type="PANTHER" id="PTHR43943:SF2">
    <property type="entry name" value="DEHYDROGENASE_REDUCTASE 4"/>
    <property type="match status" value="1"/>
</dbReference>